<sequence>MLQPFTVSKSDDNLLALYYQERIRKCYTAIPFFFIGYLIVISYYVLDDFRMFEPSTAFTFSRVPSIMLSLILIILRFTNSMEGKMKNYWIPFYTVTIASIIYSLYAVTFLTYEQPDHFLSGLYIITAFQLIVLIYSIMPAYVAISIIGIGASFFLGAIYYQYGPFHSTYHIPNFIAICITSVIVIILKYNNTFQNFKNHVLLQEEKNRSDTFYQLTLEQNEKLQKQTDFINQQKDILANHYNDMQESLHYAQRIQNAMLPLPFYNIDKVKEYFTYSAPKHIVSGDFHWFGKSENAQVIVVGDCTGHGVPGALMSMLGVSILNRLVTQENVDDPQYIIEKMHIRLNTLLQQNSTHNNDGMALSVIRVPLYHDENLITFCGAKSPVLFVKKKGLEFYRGGRYYIGGNISPINKCQNISIEIEPGMMMYLYSDGFRDQFGGILDKKYTAHQFRALLQEIANEPTAVQKQQLATEFLNWKDTKTKDNIQVDDVLVAGFRF</sequence>
<proteinExistence type="predicted"/>
<keyword evidence="1" id="KW-0378">Hydrolase</keyword>
<keyword evidence="2" id="KW-0812">Transmembrane</keyword>
<dbReference type="RefSeq" id="WP_169654295.1">
    <property type="nucleotide sequence ID" value="NZ_JABANE010000002.1"/>
</dbReference>
<organism evidence="4 5">
    <name type="scientific">Flammeovirga aprica JL-4</name>
    <dbReference type="NCBI Taxonomy" id="694437"/>
    <lineage>
        <taxon>Bacteria</taxon>
        <taxon>Pseudomonadati</taxon>
        <taxon>Bacteroidota</taxon>
        <taxon>Cytophagia</taxon>
        <taxon>Cytophagales</taxon>
        <taxon>Flammeovirgaceae</taxon>
        <taxon>Flammeovirga</taxon>
    </lineage>
</organism>
<evidence type="ECO:0000256" key="1">
    <source>
        <dbReference type="ARBA" id="ARBA00022801"/>
    </source>
</evidence>
<gene>
    <name evidence="4" type="ORF">HHU12_01100</name>
</gene>
<evidence type="ECO:0000259" key="3">
    <source>
        <dbReference type="SMART" id="SM00331"/>
    </source>
</evidence>
<dbReference type="InterPro" id="IPR052016">
    <property type="entry name" value="Bact_Sigma-Reg"/>
</dbReference>
<dbReference type="PANTHER" id="PTHR43156:SF9">
    <property type="entry name" value="HAMP DOMAIN-CONTAINING PROTEIN"/>
    <property type="match status" value="1"/>
</dbReference>
<dbReference type="AlphaFoldDB" id="A0A7X9P042"/>
<evidence type="ECO:0000313" key="4">
    <source>
        <dbReference type="EMBL" id="NME66547.1"/>
    </source>
</evidence>
<keyword evidence="2" id="KW-0472">Membrane</keyword>
<name>A0A7X9P042_9BACT</name>
<reference evidence="4 5" key="1">
    <citation type="submission" date="2020-04" db="EMBL/GenBank/DDBJ databases">
        <title>Flammeovirga sp. SR4, a novel species isolated from seawater.</title>
        <authorList>
            <person name="Wang X."/>
        </authorList>
    </citation>
    <scope>NUCLEOTIDE SEQUENCE [LARGE SCALE GENOMIC DNA]</scope>
    <source>
        <strain evidence="4 5">ATCC 23126</strain>
    </source>
</reference>
<dbReference type="GO" id="GO:0016791">
    <property type="term" value="F:phosphatase activity"/>
    <property type="evidence" value="ECO:0007669"/>
    <property type="project" value="TreeGrafter"/>
</dbReference>
<comment type="caution">
    <text evidence="4">The sequence shown here is derived from an EMBL/GenBank/DDBJ whole genome shotgun (WGS) entry which is preliminary data.</text>
</comment>
<dbReference type="InterPro" id="IPR001932">
    <property type="entry name" value="PPM-type_phosphatase-like_dom"/>
</dbReference>
<dbReference type="InterPro" id="IPR036457">
    <property type="entry name" value="PPM-type-like_dom_sf"/>
</dbReference>
<evidence type="ECO:0000256" key="2">
    <source>
        <dbReference type="SAM" id="Phobius"/>
    </source>
</evidence>
<dbReference type="EMBL" id="JABANE010000002">
    <property type="protein sequence ID" value="NME66547.1"/>
    <property type="molecule type" value="Genomic_DNA"/>
</dbReference>
<keyword evidence="2" id="KW-1133">Transmembrane helix</keyword>
<accession>A0A7X9P042</accession>
<feature type="transmembrane region" description="Helical" evidence="2">
    <location>
        <begin position="26"/>
        <end position="46"/>
    </location>
</feature>
<feature type="transmembrane region" description="Helical" evidence="2">
    <location>
        <begin position="58"/>
        <end position="78"/>
    </location>
</feature>
<feature type="transmembrane region" description="Helical" evidence="2">
    <location>
        <begin position="90"/>
        <end position="112"/>
    </location>
</feature>
<feature type="transmembrane region" description="Helical" evidence="2">
    <location>
        <begin position="168"/>
        <end position="187"/>
    </location>
</feature>
<evidence type="ECO:0000313" key="5">
    <source>
        <dbReference type="Proteomes" id="UP000576082"/>
    </source>
</evidence>
<feature type="domain" description="PPM-type phosphatase" evidence="3">
    <location>
        <begin position="267"/>
        <end position="495"/>
    </location>
</feature>
<dbReference type="SMART" id="SM00331">
    <property type="entry name" value="PP2C_SIG"/>
    <property type="match status" value="1"/>
</dbReference>
<dbReference type="Proteomes" id="UP000576082">
    <property type="component" value="Unassembled WGS sequence"/>
</dbReference>
<protein>
    <submittedName>
        <fullName evidence="4">SpoIIE family protein phosphatase</fullName>
    </submittedName>
</protein>
<feature type="transmembrane region" description="Helical" evidence="2">
    <location>
        <begin position="142"/>
        <end position="162"/>
    </location>
</feature>
<feature type="transmembrane region" description="Helical" evidence="2">
    <location>
        <begin position="118"/>
        <end position="135"/>
    </location>
</feature>
<dbReference type="PANTHER" id="PTHR43156">
    <property type="entry name" value="STAGE II SPORULATION PROTEIN E-RELATED"/>
    <property type="match status" value="1"/>
</dbReference>
<keyword evidence="5" id="KW-1185">Reference proteome</keyword>
<dbReference type="Gene3D" id="3.60.40.10">
    <property type="entry name" value="PPM-type phosphatase domain"/>
    <property type="match status" value="1"/>
</dbReference>
<dbReference type="Pfam" id="PF07228">
    <property type="entry name" value="SpoIIE"/>
    <property type="match status" value="1"/>
</dbReference>